<evidence type="ECO:0000259" key="2">
    <source>
        <dbReference type="Pfam" id="PF20441"/>
    </source>
</evidence>
<reference evidence="3 4" key="1">
    <citation type="submission" date="2010-12" db="EMBL/GenBank/DDBJ databases">
        <authorList>
            <person name="Muzny D."/>
            <person name="Qin X."/>
            <person name="Deng J."/>
            <person name="Jiang H."/>
            <person name="Liu Y."/>
            <person name="Qu J."/>
            <person name="Song X.-Z."/>
            <person name="Zhang L."/>
            <person name="Thornton R."/>
            <person name="Coyle M."/>
            <person name="Francisco L."/>
            <person name="Jackson L."/>
            <person name="Javaid M."/>
            <person name="Korchina V."/>
            <person name="Kovar C."/>
            <person name="Mata R."/>
            <person name="Mathew T."/>
            <person name="Ngo R."/>
            <person name="Nguyen L."/>
            <person name="Nguyen N."/>
            <person name="Okwuonu G."/>
            <person name="Ongeri F."/>
            <person name="Pham C."/>
            <person name="Simmons D."/>
            <person name="Wilczek-Boney K."/>
            <person name="Hale W."/>
            <person name="Jakkamsetti A."/>
            <person name="Pham P."/>
            <person name="Ruth R."/>
            <person name="San Lucas F."/>
            <person name="Warren J."/>
            <person name="Zhang J."/>
            <person name="Zhao Z."/>
            <person name="Zhou C."/>
            <person name="Zhu D."/>
            <person name="Lee S."/>
            <person name="Bess C."/>
            <person name="Blankenburg K."/>
            <person name="Forbes L."/>
            <person name="Fu Q."/>
            <person name="Gubbala S."/>
            <person name="Hirani K."/>
            <person name="Jayaseelan J.C."/>
            <person name="Lara F."/>
            <person name="Munidasa M."/>
            <person name="Palculict T."/>
            <person name="Patil S."/>
            <person name="Pu L.-L."/>
            <person name="Saada N."/>
            <person name="Tang L."/>
            <person name="Weissenberger G."/>
            <person name="Zhu Y."/>
            <person name="Hemphill L."/>
            <person name="Shang Y."/>
            <person name="Youmans B."/>
            <person name="Ayvaz T."/>
            <person name="Ross M."/>
            <person name="Santibanez J."/>
            <person name="Aqrawi P."/>
            <person name="Gross S."/>
            <person name="Joshi V."/>
            <person name="Fowler G."/>
            <person name="Nazareth L."/>
            <person name="Reid J."/>
            <person name="Worley K."/>
            <person name="Petrosino J."/>
            <person name="Highlander S."/>
            <person name="Gibbs R."/>
        </authorList>
    </citation>
    <scope>NUCLEOTIDE SEQUENCE [LARGE SCALE GENOMIC DNA]</scope>
    <source>
        <strain evidence="3 4">ATCC 23263</strain>
    </source>
</reference>
<feature type="domain" description="Terminase large subunit-like ATPase" evidence="1">
    <location>
        <begin position="78"/>
        <end position="249"/>
    </location>
</feature>
<gene>
    <name evidence="3" type="ORF">HMP0721_1268</name>
</gene>
<evidence type="ECO:0000313" key="3">
    <source>
        <dbReference type="EMBL" id="EFV01874.1"/>
    </source>
</evidence>
<dbReference type="InterPro" id="IPR046462">
    <property type="entry name" value="TerL_nuclease"/>
</dbReference>
<protein>
    <submittedName>
        <fullName evidence="3">Putative phage terminase, large subunit</fullName>
    </submittedName>
</protein>
<dbReference type="Gene3D" id="3.40.50.300">
    <property type="entry name" value="P-loop containing nucleotide triphosphate hydrolases"/>
    <property type="match status" value="1"/>
</dbReference>
<dbReference type="InterPro" id="IPR027417">
    <property type="entry name" value="P-loop_NTPase"/>
</dbReference>
<dbReference type="PANTHER" id="PTHR41287">
    <property type="match status" value="1"/>
</dbReference>
<dbReference type="EMBL" id="AEQN01000016">
    <property type="protein sequence ID" value="EFV01874.1"/>
    <property type="molecule type" value="Genomic_DNA"/>
</dbReference>
<feature type="domain" description="Terminase large subunit-like endonuclease" evidence="2">
    <location>
        <begin position="270"/>
        <end position="539"/>
    </location>
</feature>
<dbReference type="HOGENOM" id="CLU_026632_6_1_9"/>
<organism evidence="3 4">
    <name type="scientific">Pseudoramibacter alactolyticus ATCC 23263</name>
    <dbReference type="NCBI Taxonomy" id="887929"/>
    <lineage>
        <taxon>Bacteria</taxon>
        <taxon>Bacillati</taxon>
        <taxon>Bacillota</taxon>
        <taxon>Clostridia</taxon>
        <taxon>Eubacteriales</taxon>
        <taxon>Eubacteriaceae</taxon>
        <taxon>Pseudoramibacter</taxon>
    </lineage>
</organism>
<name>E6MGY4_9FIRM</name>
<dbReference type="eggNOG" id="COG4626">
    <property type="taxonomic scope" value="Bacteria"/>
</dbReference>
<accession>E6MGY4</accession>
<evidence type="ECO:0000259" key="1">
    <source>
        <dbReference type="Pfam" id="PF03354"/>
    </source>
</evidence>
<dbReference type="AlphaFoldDB" id="E6MGY4"/>
<dbReference type="PANTHER" id="PTHR41287:SF1">
    <property type="entry name" value="PROTEIN YMFN"/>
    <property type="match status" value="1"/>
</dbReference>
<keyword evidence="4" id="KW-1185">Reference proteome</keyword>
<dbReference type="STRING" id="887929.HMP0721_1268"/>
<dbReference type="RefSeq" id="WP_006598691.1">
    <property type="nucleotide sequence ID" value="NZ_GL622359.1"/>
</dbReference>
<evidence type="ECO:0000313" key="4">
    <source>
        <dbReference type="Proteomes" id="UP000004754"/>
    </source>
</evidence>
<dbReference type="GO" id="GO:0004519">
    <property type="term" value="F:endonuclease activity"/>
    <property type="evidence" value="ECO:0007669"/>
    <property type="project" value="InterPro"/>
</dbReference>
<dbReference type="Proteomes" id="UP000004754">
    <property type="component" value="Unassembled WGS sequence"/>
</dbReference>
<proteinExistence type="predicted"/>
<dbReference type="Pfam" id="PF03354">
    <property type="entry name" value="TerL_ATPase"/>
    <property type="match status" value="1"/>
</dbReference>
<comment type="caution">
    <text evidence="3">The sequence shown here is derived from an EMBL/GenBank/DDBJ whole genome shotgun (WGS) entry which is preliminary data.</text>
</comment>
<dbReference type="Pfam" id="PF20441">
    <property type="entry name" value="TerL_nuclease"/>
    <property type="match status" value="1"/>
</dbReference>
<dbReference type="InterPro" id="IPR005021">
    <property type="entry name" value="Terminase_largesu-like"/>
</dbReference>
<dbReference type="InterPro" id="IPR046461">
    <property type="entry name" value="TerL_ATPase"/>
</dbReference>
<sequence>MVTKQQNDIEKYHAAIQSGKIVAGRWIKLLYNLIIDGLNKKTFFFDEKRSKRAIRYIETFCHHHEGPLAPSTITLELWQRALLCLIYGIVDEAGNRWFREVFIIMARKQGKTLLAAAIASYNLYADREYGARIYFAAPKLEQASLCYDALYQSILQEPELASMTKKRRTDLYVAASNSSAKPIAFNAKKSDGLNISLGIADEIASWRGDGGLKFYEVLRSSFGARTQPLLIGITTAGFENDGIYDELMRRATRVLKGDSEEKRLLPILYMIDDVDRWDDIEEIKKAAPNMGVSVKPSYFEDEIAIAHGSLSKKAEFLTKYCNIKQNASTAWLTTQTIEQISSDETLRLEDFRNSYCVGGIDLSQTTDLTACCAVIERQGKLYVFCQFFLPAERIDEAIERDGVPYRIYVERGLLTLSGDNFIDYHDCFNWFCSLIEDYQIYPLQVGYDRYSSQYLVQDMKQYGFHMDDVYQGDNLWPVLQEMEGIMKDGNMAIGTNDLLKSHLLNSAIKISLERGRGKLIKIKPNAHIDGTTALADAMTVRQKWYSDIGKQLKNEG</sequence>